<keyword evidence="1" id="KW-1185">Reference proteome</keyword>
<gene>
    <name evidence="2" type="primary">LOC113519925</name>
</gene>
<dbReference type="OrthoDB" id="21522at2759"/>
<dbReference type="InterPro" id="IPR016024">
    <property type="entry name" value="ARM-type_fold"/>
</dbReference>
<dbReference type="AlphaFoldDB" id="A0A6J1X4H4"/>
<proteinExistence type="predicted"/>
<dbReference type="SUPFAM" id="SSF48371">
    <property type="entry name" value="ARM repeat"/>
    <property type="match status" value="1"/>
</dbReference>
<sequence>MEEKPVDFIRESTRNLLKLNRRIQREEDSDVYRSVDSLNLTSEQLCDIANRLKTKSSVTTAELHKLKNVLIDDKKNIDQVLSIQGALKGLVRELSGNDVKRQCAAAGCCSNLALGDSRGCIAVTKAAGPYLVAALGNLTTELTVTSAWAVGNLAGSGVRPCQLLRAQGGLAKLIALLHGNEDVRDAALYALVHFGYHLKDDLSVDHVEAMVEALSTLEISMASSHLLFILSCHKYFDDKPLPWLLVSKMIDAVVSIINCNSSKEKQHQLVYLIRCLANTASVAYKCDIRNRLANFNEYLHKLLESEDKFITESLLWLLSVLYNND</sequence>
<dbReference type="PANTHER" id="PTHR16356:SF1">
    <property type="entry name" value="TRANSMEMBRANE AND COILED-COIL DOMAIN-CONTAINING PROTEIN 6"/>
    <property type="match status" value="1"/>
</dbReference>
<dbReference type="SMART" id="SM00185">
    <property type="entry name" value="ARM"/>
    <property type="match status" value="3"/>
</dbReference>
<dbReference type="Gene3D" id="1.25.10.10">
    <property type="entry name" value="Leucine-rich Repeat Variant"/>
    <property type="match status" value="1"/>
</dbReference>
<dbReference type="InParanoid" id="A0A6J1X4H4"/>
<dbReference type="GeneID" id="113519925"/>
<dbReference type="KEGG" id="gmw:113519925"/>
<protein>
    <submittedName>
        <fullName evidence="2">Uncharacterized protein LOC113519925</fullName>
    </submittedName>
</protein>
<dbReference type="PANTHER" id="PTHR16356">
    <property type="entry name" value="TRANSMEMBRANE AND COILED-COIL DOMAIN-CONTAINING PROTEIN 6 TMCO6"/>
    <property type="match status" value="1"/>
</dbReference>
<evidence type="ECO:0000313" key="1">
    <source>
        <dbReference type="Proteomes" id="UP001652740"/>
    </source>
</evidence>
<accession>A0A6J1X4H4</accession>
<dbReference type="InterPro" id="IPR011989">
    <property type="entry name" value="ARM-like"/>
</dbReference>
<dbReference type="InterPro" id="IPR000225">
    <property type="entry name" value="Armadillo"/>
</dbReference>
<dbReference type="Proteomes" id="UP001652740">
    <property type="component" value="Unplaced"/>
</dbReference>
<reference evidence="2" key="1">
    <citation type="submission" date="2025-08" db="UniProtKB">
        <authorList>
            <consortium name="RefSeq"/>
        </authorList>
    </citation>
    <scope>IDENTIFICATION</scope>
    <source>
        <tissue evidence="2">Whole larvae</tissue>
    </source>
</reference>
<dbReference type="RefSeq" id="XP_026760954.1">
    <property type="nucleotide sequence ID" value="XM_026905153.3"/>
</dbReference>
<evidence type="ECO:0000313" key="2">
    <source>
        <dbReference type="RefSeq" id="XP_026760954.1"/>
    </source>
</evidence>
<organism evidence="1 2">
    <name type="scientific">Galleria mellonella</name>
    <name type="common">Greater wax moth</name>
    <dbReference type="NCBI Taxonomy" id="7137"/>
    <lineage>
        <taxon>Eukaryota</taxon>
        <taxon>Metazoa</taxon>
        <taxon>Ecdysozoa</taxon>
        <taxon>Arthropoda</taxon>
        <taxon>Hexapoda</taxon>
        <taxon>Insecta</taxon>
        <taxon>Pterygota</taxon>
        <taxon>Neoptera</taxon>
        <taxon>Endopterygota</taxon>
        <taxon>Lepidoptera</taxon>
        <taxon>Glossata</taxon>
        <taxon>Ditrysia</taxon>
        <taxon>Pyraloidea</taxon>
        <taxon>Pyralidae</taxon>
        <taxon>Galleriinae</taxon>
        <taxon>Galleria</taxon>
    </lineage>
</organism>
<name>A0A6J1X4H4_GALME</name>